<protein>
    <submittedName>
        <fullName evidence="2">Uncharacterized protein</fullName>
    </submittedName>
</protein>
<evidence type="ECO:0000313" key="3">
    <source>
        <dbReference type="Proteomes" id="UP000717328"/>
    </source>
</evidence>
<organism evidence="2 3">
    <name type="scientific">Sphagnurus paluster</name>
    <dbReference type="NCBI Taxonomy" id="117069"/>
    <lineage>
        <taxon>Eukaryota</taxon>
        <taxon>Fungi</taxon>
        <taxon>Dikarya</taxon>
        <taxon>Basidiomycota</taxon>
        <taxon>Agaricomycotina</taxon>
        <taxon>Agaricomycetes</taxon>
        <taxon>Agaricomycetidae</taxon>
        <taxon>Agaricales</taxon>
        <taxon>Tricholomatineae</taxon>
        <taxon>Lyophyllaceae</taxon>
        <taxon>Sphagnurus</taxon>
    </lineage>
</organism>
<accession>A0A9P7GIQ1</accession>
<reference evidence="2" key="1">
    <citation type="submission" date="2021-02" db="EMBL/GenBank/DDBJ databases">
        <authorList>
            <person name="Nieuwenhuis M."/>
            <person name="Van De Peppel L.J.J."/>
        </authorList>
    </citation>
    <scope>NUCLEOTIDE SEQUENCE</scope>
    <source>
        <strain evidence="2">D49</strain>
    </source>
</reference>
<sequence>YVPSELEITEIPHMHKPGQSKVEHVRKALDILRPARITPAENASDRLETLLDTIWSNEKGARAMKAWFYDQAIDLVCDLVNLEMEAAKPALHMSTSDITTDFIASWDINSFMDPIAEKITPVWSRVLRAATESKQSKEKAKTPRSRNCHVVSLS</sequence>
<proteinExistence type="predicted"/>
<dbReference type="OrthoDB" id="3040861at2759"/>
<name>A0A9P7GIQ1_9AGAR</name>
<gene>
    <name evidence="2" type="ORF">H0H81_001035</name>
</gene>
<dbReference type="Proteomes" id="UP000717328">
    <property type="component" value="Unassembled WGS sequence"/>
</dbReference>
<evidence type="ECO:0000313" key="2">
    <source>
        <dbReference type="EMBL" id="KAG5650030.1"/>
    </source>
</evidence>
<comment type="caution">
    <text evidence="2">The sequence shown here is derived from an EMBL/GenBank/DDBJ whole genome shotgun (WGS) entry which is preliminary data.</text>
</comment>
<dbReference type="EMBL" id="JABCKI010000585">
    <property type="protein sequence ID" value="KAG5650030.1"/>
    <property type="molecule type" value="Genomic_DNA"/>
</dbReference>
<dbReference type="AlphaFoldDB" id="A0A9P7GIQ1"/>
<feature type="non-terminal residue" evidence="2">
    <location>
        <position position="154"/>
    </location>
</feature>
<feature type="region of interest" description="Disordered" evidence="1">
    <location>
        <begin position="133"/>
        <end position="154"/>
    </location>
</feature>
<keyword evidence="3" id="KW-1185">Reference proteome</keyword>
<reference evidence="2" key="2">
    <citation type="submission" date="2021-10" db="EMBL/GenBank/DDBJ databases">
        <title>Phylogenomics reveals ancestral predisposition of the termite-cultivated fungus Termitomyces towards a domesticated lifestyle.</title>
        <authorList>
            <person name="Auxier B."/>
            <person name="Grum-Grzhimaylo A."/>
            <person name="Cardenas M.E."/>
            <person name="Lodge J.D."/>
            <person name="Laessoe T."/>
            <person name="Pedersen O."/>
            <person name="Smith M.E."/>
            <person name="Kuyper T.W."/>
            <person name="Franco-Molano E.A."/>
            <person name="Baroni T.J."/>
            <person name="Aanen D.K."/>
        </authorList>
    </citation>
    <scope>NUCLEOTIDE SEQUENCE</scope>
    <source>
        <strain evidence="2">D49</strain>
    </source>
</reference>
<evidence type="ECO:0000256" key="1">
    <source>
        <dbReference type="SAM" id="MobiDB-lite"/>
    </source>
</evidence>